<dbReference type="Proteomes" id="UP000636888">
    <property type="component" value="Unassembled WGS sequence"/>
</dbReference>
<dbReference type="EMBL" id="JAEMHM010000018">
    <property type="protein sequence ID" value="MBJ6726902.1"/>
    <property type="molecule type" value="Genomic_DNA"/>
</dbReference>
<evidence type="ECO:0000256" key="1">
    <source>
        <dbReference type="SAM" id="SignalP"/>
    </source>
</evidence>
<name>A0A8J7M1G7_9BACT</name>
<comment type="caution">
    <text evidence="3">The sequence shown here is derived from an EMBL/GenBank/DDBJ whole genome shotgun (WGS) entry which is preliminary data.</text>
</comment>
<dbReference type="InterPro" id="IPR029062">
    <property type="entry name" value="Class_I_gatase-like"/>
</dbReference>
<dbReference type="SUPFAM" id="SSF52317">
    <property type="entry name" value="Class I glutamine amidotransferase-like"/>
    <property type="match status" value="1"/>
</dbReference>
<evidence type="ECO:0000313" key="4">
    <source>
        <dbReference type="Proteomes" id="UP000636888"/>
    </source>
</evidence>
<feature type="domain" description="DUF4350" evidence="2">
    <location>
        <begin position="45"/>
        <end position="247"/>
    </location>
</feature>
<dbReference type="AlphaFoldDB" id="A0A8J7M1G7"/>
<gene>
    <name evidence="3" type="ORF">JFN93_19505</name>
</gene>
<feature type="chain" id="PRO_5035190534" evidence="1">
    <location>
        <begin position="28"/>
        <end position="252"/>
    </location>
</feature>
<evidence type="ECO:0000313" key="3">
    <source>
        <dbReference type="EMBL" id="MBJ6726902.1"/>
    </source>
</evidence>
<reference evidence="3" key="1">
    <citation type="submission" date="2020-12" db="EMBL/GenBank/DDBJ databases">
        <title>Geomonas sp. Red875, isolated from river sediment.</title>
        <authorList>
            <person name="Xu Z."/>
            <person name="Zhang Z."/>
            <person name="Masuda Y."/>
            <person name="Itoh H."/>
            <person name="Senoo K."/>
        </authorList>
    </citation>
    <scope>NUCLEOTIDE SEQUENCE</scope>
    <source>
        <strain evidence="3">Red875</strain>
    </source>
</reference>
<proteinExistence type="predicted"/>
<keyword evidence="1" id="KW-0732">Signal</keyword>
<dbReference type="InterPro" id="IPR025646">
    <property type="entry name" value="DUF4350"/>
</dbReference>
<dbReference type="Pfam" id="PF14258">
    <property type="entry name" value="DUF4350"/>
    <property type="match status" value="1"/>
</dbReference>
<organism evidence="3 4">
    <name type="scientific">Geomesophilobacter sediminis</name>
    <dbReference type="NCBI Taxonomy" id="2798584"/>
    <lineage>
        <taxon>Bacteria</taxon>
        <taxon>Pseudomonadati</taxon>
        <taxon>Thermodesulfobacteriota</taxon>
        <taxon>Desulfuromonadia</taxon>
        <taxon>Geobacterales</taxon>
        <taxon>Geobacteraceae</taxon>
        <taxon>Geomesophilobacter</taxon>
    </lineage>
</organism>
<feature type="signal peptide" evidence="1">
    <location>
        <begin position="1"/>
        <end position="27"/>
    </location>
</feature>
<evidence type="ECO:0000259" key="2">
    <source>
        <dbReference type="Pfam" id="PF14258"/>
    </source>
</evidence>
<protein>
    <submittedName>
        <fullName evidence="3">DUF4350 domain-containing protein</fullName>
    </submittedName>
</protein>
<sequence length="252" mass="26685">MACRGRLMCILVLVVLIGMITTGVASAQTVMFDNSHGERFSPEGTGPLQLSGLAGTLQKAGARVVSCDTALTDATLKGVDGLIISGAFRPFNAEETDAVVRFLLRGGKVAIMLHIAPPLEGLLQRLEVAYTNGVIHERENIINGDPMNFRVTNLGSHPVLKGVETFSLYGVWGVKNTSDASRVIAATGPNAWIDLDGSKIPRKEATGSFGVAVAGTVGSGGFIVFGDDAIFQNKFLDRENQQLATNLAGWLK</sequence>
<accession>A0A8J7M1G7</accession>
<keyword evidence="4" id="KW-1185">Reference proteome</keyword>